<comment type="caution">
    <text evidence="2">The sequence shown here is derived from an EMBL/GenBank/DDBJ whole genome shotgun (WGS) entry which is preliminary data.</text>
</comment>
<feature type="compositionally biased region" description="Acidic residues" evidence="1">
    <location>
        <begin position="394"/>
        <end position="452"/>
    </location>
</feature>
<proteinExistence type="predicted"/>
<keyword evidence="3" id="KW-1185">Reference proteome</keyword>
<evidence type="ECO:0000313" key="2">
    <source>
        <dbReference type="EMBL" id="KAI1508364.1"/>
    </source>
</evidence>
<dbReference type="EMBL" id="NRDI02000026">
    <property type="protein sequence ID" value="KAI1508364.1"/>
    <property type="molecule type" value="Genomic_DNA"/>
</dbReference>
<sequence length="567" mass="64367">MQPKGLLRASVLLKGDDLRRFKDFQYWRSFGNPAVLDIADEYMTLPTAYEYYEFRSQHFDIHQAKNTGVAAQCRHPLHPGHPAVQPQQPEAEAGRDKRSPTEVAQWCPVCTVRMHLGLLDALFKQWKAVGGPWRDADSPPRTPARQEVMRAYTVRKTDFANELLRVEDISHLEQKWETANSSTTPSVEAAQIYSATHALAIYNTILKFPGMATSPASTSPITVPLPSPRQSPKKKTLSFSPDVPQETRNRHCAYFCRTYPPAYDRNSPHACPMADGWAETSFKNDLDYNIRQCRLLLCDRNPSSDEEEQVTYRELHDEASQDLLVALVEEWLENLESETKKLYWIKNLTATTDLFAVHKGEDVLGEELFSDWSRLEVLEGSNLEKHARAIGDLGESESESESEDEDEEGGEDYFDQESVAEDAGDGEVSEVEDGKVDEEEEWEDITLDEEESGDVKLEEQGESEDVMVEQQEEESEGGDGKVVEEEKEYSEDFMVEEEGESEDITVEEKSEDAMVEEESRDIMVEEQEYKTGTRKRKRAASVDLRSDPMDLDENDGDSTEVVGLFRG</sequence>
<feature type="compositionally biased region" description="Acidic residues" evidence="1">
    <location>
        <begin position="485"/>
        <end position="505"/>
    </location>
</feature>
<evidence type="ECO:0000256" key="1">
    <source>
        <dbReference type="SAM" id="MobiDB-lite"/>
    </source>
</evidence>
<organism evidence="2 3">
    <name type="scientific">Pyrenophora tritici-repentis</name>
    <dbReference type="NCBI Taxonomy" id="45151"/>
    <lineage>
        <taxon>Eukaryota</taxon>
        <taxon>Fungi</taxon>
        <taxon>Dikarya</taxon>
        <taxon>Ascomycota</taxon>
        <taxon>Pezizomycotina</taxon>
        <taxon>Dothideomycetes</taxon>
        <taxon>Pleosporomycetidae</taxon>
        <taxon>Pleosporales</taxon>
        <taxon>Pleosporineae</taxon>
        <taxon>Pleosporaceae</taxon>
        <taxon>Pyrenophora</taxon>
    </lineage>
</organism>
<feature type="region of interest" description="Disordered" evidence="1">
    <location>
        <begin position="218"/>
        <end position="244"/>
    </location>
</feature>
<feature type="region of interest" description="Disordered" evidence="1">
    <location>
        <begin position="389"/>
        <end position="519"/>
    </location>
</feature>
<protein>
    <submittedName>
        <fullName evidence="2">SDA1 domain containing protein</fullName>
    </submittedName>
</protein>
<dbReference type="OrthoDB" id="3798487at2759"/>
<feature type="region of interest" description="Disordered" evidence="1">
    <location>
        <begin position="546"/>
        <end position="567"/>
    </location>
</feature>
<dbReference type="AlphaFoldDB" id="A0A922SRS3"/>
<reference evidence="3" key="1">
    <citation type="journal article" date="2022" name="Microb. Genom.">
        <title>A global pangenome for the wheat fungal pathogen Pyrenophora tritici-repentis and prediction of effector protein structural homology.</title>
        <authorList>
            <person name="Moolhuijzen P.M."/>
            <person name="See P.T."/>
            <person name="Shi G."/>
            <person name="Powell H.R."/>
            <person name="Cockram J."/>
            <person name="Jorgensen L.N."/>
            <person name="Benslimane H."/>
            <person name="Strelkov S.E."/>
            <person name="Turner J."/>
            <person name="Liu Z."/>
            <person name="Moffat C.S."/>
        </authorList>
    </citation>
    <scope>NUCLEOTIDE SEQUENCE [LARGE SCALE GENOMIC DNA]</scope>
</reference>
<feature type="region of interest" description="Disordered" evidence="1">
    <location>
        <begin position="73"/>
        <end position="98"/>
    </location>
</feature>
<feature type="compositionally biased region" description="Acidic residues" evidence="1">
    <location>
        <begin position="460"/>
        <end position="477"/>
    </location>
</feature>
<accession>A0A922SRS3</accession>
<gene>
    <name evidence="2" type="ORF">Ptr86124_012586</name>
</gene>
<feature type="compositionally biased region" description="Acidic residues" evidence="1">
    <location>
        <begin position="549"/>
        <end position="558"/>
    </location>
</feature>
<evidence type="ECO:0000313" key="3">
    <source>
        <dbReference type="Proteomes" id="UP000249757"/>
    </source>
</evidence>
<dbReference type="Proteomes" id="UP000249757">
    <property type="component" value="Unassembled WGS sequence"/>
</dbReference>
<name>A0A922SRS3_9PLEO</name>